<dbReference type="OrthoDB" id="541883at2759"/>
<keyword evidence="3" id="KW-0227">DNA damage</keyword>
<dbReference type="GO" id="GO:0043504">
    <property type="term" value="P:mitochondrial DNA repair"/>
    <property type="evidence" value="ECO:0007669"/>
    <property type="project" value="TreeGrafter"/>
</dbReference>
<dbReference type="Gene3D" id="3.20.20.150">
    <property type="entry name" value="Divalent-metal-dependent TIM barrel enzymes"/>
    <property type="match status" value="1"/>
</dbReference>
<keyword evidence="9" id="KW-1185">Reference proteome</keyword>
<evidence type="ECO:0008006" key="10">
    <source>
        <dbReference type="Google" id="ProtNLM"/>
    </source>
</evidence>
<evidence type="ECO:0000256" key="1">
    <source>
        <dbReference type="ARBA" id="ARBA00022722"/>
    </source>
</evidence>
<dbReference type="GO" id="GO:0005634">
    <property type="term" value="C:nucleus"/>
    <property type="evidence" value="ECO:0007669"/>
    <property type="project" value="TreeGrafter"/>
</dbReference>
<dbReference type="HOGENOM" id="CLU_017168_2_2_1"/>
<dbReference type="InterPro" id="IPR036237">
    <property type="entry name" value="Xyl_isomerase-like_sf"/>
</dbReference>
<organism evidence="8 9">
    <name type="scientific">Laccaria amethystina LaAM-08-1</name>
    <dbReference type="NCBI Taxonomy" id="1095629"/>
    <lineage>
        <taxon>Eukaryota</taxon>
        <taxon>Fungi</taxon>
        <taxon>Dikarya</taxon>
        <taxon>Basidiomycota</taxon>
        <taxon>Agaricomycotina</taxon>
        <taxon>Agaricomycetes</taxon>
        <taxon>Agaricomycetidae</taxon>
        <taxon>Agaricales</taxon>
        <taxon>Agaricineae</taxon>
        <taxon>Hydnangiaceae</taxon>
        <taxon>Laccaria</taxon>
    </lineage>
</organism>
<dbReference type="AlphaFoldDB" id="A0A0C9YP41"/>
<dbReference type="Proteomes" id="UP000054477">
    <property type="component" value="Unassembled WGS sequence"/>
</dbReference>
<keyword evidence="2" id="KW-0255">Endonuclease</keyword>
<reference evidence="9" key="2">
    <citation type="submission" date="2015-01" db="EMBL/GenBank/DDBJ databases">
        <title>Evolutionary Origins and Diversification of the Mycorrhizal Mutualists.</title>
        <authorList>
            <consortium name="DOE Joint Genome Institute"/>
            <consortium name="Mycorrhizal Genomics Consortium"/>
            <person name="Kohler A."/>
            <person name="Kuo A."/>
            <person name="Nagy L.G."/>
            <person name="Floudas D."/>
            <person name="Copeland A."/>
            <person name="Barry K.W."/>
            <person name="Cichocki N."/>
            <person name="Veneault-Fourrey C."/>
            <person name="LaButti K."/>
            <person name="Lindquist E.A."/>
            <person name="Lipzen A."/>
            <person name="Lundell T."/>
            <person name="Morin E."/>
            <person name="Murat C."/>
            <person name="Riley R."/>
            <person name="Ohm R."/>
            <person name="Sun H."/>
            <person name="Tunlid A."/>
            <person name="Henrissat B."/>
            <person name="Grigoriev I.V."/>
            <person name="Hibbett D.S."/>
            <person name="Martin F."/>
        </authorList>
    </citation>
    <scope>NUCLEOTIDE SEQUENCE [LARGE SCALE GENOMIC DNA]</scope>
    <source>
        <strain evidence="9">LaAM-08-1</strain>
    </source>
</reference>
<evidence type="ECO:0000256" key="4">
    <source>
        <dbReference type="ARBA" id="ARBA00022769"/>
    </source>
</evidence>
<evidence type="ECO:0000313" key="9">
    <source>
        <dbReference type="Proteomes" id="UP000054477"/>
    </source>
</evidence>
<name>A0A0C9YP41_9AGAR</name>
<gene>
    <name evidence="8" type="ORF">K443DRAFT_127198</name>
</gene>
<feature type="region of interest" description="Disordered" evidence="7">
    <location>
        <begin position="397"/>
        <end position="470"/>
    </location>
</feature>
<dbReference type="GO" id="GO:0004519">
    <property type="term" value="F:endonuclease activity"/>
    <property type="evidence" value="ECO:0007669"/>
    <property type="project" value="UniProtKB-KW"/>
</dbReference>
<dbReference type="PANTHER" id="PTHR31290:SF5">
    <property type="entry name" value="UV-DAMAGE ENDONUCLEASE"/>
    <property type="match status" value="1"/>
</dbReference>
<dbReference type="GO" id="GO:0005739">
    <property type="term" value="C:mitochondrion"/>
    <property type="evidence" value="ECO:0007669"/>
    <property type="project" value="TreeGrafter"/>
</dbReference>
<dbReference type="Pfam" id="PF03851">
    <property type="entry name" value="UvdE"/>
    <property type="match status" value="1"/>
</dbReference>
<dbReference type="EMBL" id="KN838537">
    <property type="protein sequence ID" value="KIK09793.1"/>
    <property type="molecule type" value="Genomic_DNA"/>
</dbReference>
<evidence type="ECO:0000256" key="5">
    <source>
        <dbReference type="ARBA" id="ARBA00022801"/>
    </source>
</evidence>
<dbReference type="InterPro" id="IPR004601">
    <property type="entry name" value="UvdE"/>
</dbReference>
<sequence length="487" mass="55002">MALRRSTRLLAAASLEHSIHVSTLSLIDESQFEFKENAPKRVRKRKPSSDQELSDGDGGEYSMGASSKPPPMKRRAKAEPVTYVIPDVQRKETTYKGRLGYACLNTVLRNKKPASEAVFCSRTCRIDSIKKNGLDWVKELGRKNVEDLMTVIQWNEDNNIRFFRLSSEMFPFASHAVHGYTLEYCSELLAKAGALAKKYGHRLTVHPGQYTQLGSPKVAVVQASIKELVYHCEMLDRMGVDADGVMIIHGGGMYGDKPAALERIKATITNLLPNNVRQRLVLENDEMCYNAEDLLPLCEELDIPLVFDYHHDALFPSSIPPAEIIKRANMIWARRGIRPKQHLSEQRPGAVTLMERRAHSDRCENLPQDLPDDMGAKDKEQAVLYLHRMYNLHPVKYESLRPPNANPSKETKGRKSIKNAQAKATDEDALLSPDDQPQHLGETMDEKSLPGSKRVTRKRTTRTSRIKKTASEDLTEAVNFEEKNQNA</sequence>
<dbReference type="STRING" id="1095629.A0A0C9YP41"/>
<keyword evidence="4" id="KW-0228">DNA excision</keyword>
<evidence type="ECO:0000256" key="6">
    <source>
        <dbReference type="ARBA" id="ARBA00023204"/>
    </source>
</evidence>
<feature type="region of interest" description="Disordered" evidence="7">
    <location>
        <begin position="36"/>
        <end position="78"/>
    </location>
</feature>
<evidence type="ECO:0000313" key="8">
    <source>
        <dbReference type="EMBL" id="KIK09793.1"/>
    </source>
</evidence>
<dbReference type="GO" id="GO:0006289">
    <property type="term" value="P:nucleotide-excision repair"/>
    <property type="evidence" value="ECO:0007669"/>
    <property type="project" value="InterPro"/>
</dbReference>
<reference evidence="8 9" key="1">
    <citation type="submission" date="2014-04" db="EMBL/GenBank/DDBJ databases">
        <authorList>
            <consortium name="DOE Joint Genome Institute"/>
            <person name="Kuo A."/>
            <person name="Kohler A."/>
            <person name="Nagy L.G."/>
            <person name="Floudas D."/>
            <person name="Copeland A."/>
            <person name="Barry K.W."/>
            <person name="Cichocki N."/>
            <person name="Veneault-Fourrey C."/>
            <person name="LaButti K."/>
            <person name="Lindquist E.A."/>
            <person name="Lipzen A."/>
            <person name="Lundell T."/>
            <person name="Morin E."/>
            <person name="Murat C."/>
            <person name="Sun H."/>
            <person name="Tunlid A."/>
            <person name="Henrissat B."/>
            <person name="Grigoriev I.V."/>
            <person name="Hibbett D.S."/>
            <person name="Martin F."/>
            <person name="Nordberg H.P."/>
            <person name="Cantor M.N."/>
            <person name="Hua S.X."/>
        </authorList>
    </citation>
    <scope>NUCLEOTIDE SEQUENCE [LARGE SCALE GENOMIC DNA]</scope>
    <source>
        <strain evidence="8 9">LaAM-08-1</strain>
    </source>
</reference>
<dbReference type="GO" id="GO:0016787">
    <property type="term" value="F:hydrolase activity"/>
    <property type="evidence" value="ECO:0007669"/>
    <property type="project" value="UniProtKB-KW"/>
</dbReference>
<evidence type="ECO:0000256" key="3">
    <source>
        <dbReference type="ARBA" id="ARBA00022763"/>
    </source>
</evidence>
<dbReference type="SUPFAM" id="SSF51658">
    <property type="entry name" value="Xylose isomerase-like"/>
    <property type="match status" value="1"/>
</dbReference>
<keyword evidence="5" id="KW-0378">Hydrolase</keyword>
<evidence type="ECO:0000256" key="2">
    <source>
        <dbReference type="ARBA" id="ARBA00022759"/>
    </source>
</evidence>
<dbReference type="NCBIfam" id="TIGR00629">
    <property type="entry name" value="uvde"/>
    <property type="match status" value="1"/>
</dbReference>
<protein>
    <recommendedName>
        <fullName evidence="10">UV-endonuclease UvdE</fullName>
    </recommendedName>
</protein>
<keyword evidence="1" id="KW-0540">Nuclease</keyword>
<dbReference type="PANTHER" id="PTHR31290">
    <property type="entry name" value="UV-DAMAGE ENDONUCLEASE"/>
    <property type="match status" value="1"/>
</dbReference>
<proteinExistence type="predicted"/>
<keyword evidence="6" id="KW-0234">DNA repair</keyword>
<accession>A0A0C9YP41</accession>
<dbReference type="GO" id="GO:0009411">
    <property type="term" value="P:response to UV"/>
    <property type="evidence" value="ECO:0007669"/>
    <property type="project" value="InterPro"/>
</dbReference>
<evidence type="ECO:0000256" key="7">
    <source>
        <dbReference type="SAM" id="MobiDB-lite"/>
    </source>
</evidence>
<feature type="compositionally biased region" description="Basic residues" evidence="7">
    <location>
        <begin position="454"/>
        <end position="468"/>
    </location>
</feature>